<comment type="catalytic activity">
    <reaction evidence="1">
        <text>D-ribulose 5-phosphate = D-xylulose 5-phosphate</text>
        <dbReference type="Rhea" id="RHEA:13677"/>
        <dbReference type="ChEBI" id="CHEBI:57737"/>
        <dbReference type="ChEBI" id="CHEBI:58121"/>
        <dbReference type="EC" id="5.1.3.1"/>
    </reaction>
</comment>
<dbReference type="InterPro" id="IPR013785">
    <property type="entry name" value="Aldolase_TIM"/>
</dbReference>
<dbReference type="GO" id="GO:0005975">
    <property type="term" value="P:carbohydrate metabolic process"/>
    <property type="evidence" value="ECO:0007669"/>
    <property type="project" value="InterPro"/>
</dbReference>
<sequence length="217" mass="23404">MKSRIAPSILSADFANLEAELESISHADLIHVDVMDGHFVPNLTLGVPIVRRLSEVTSVPLDVHLMIEFPEKWVNQYAQFAGSVTFHYEAATDPKLVISEIRKGGAKAAMSIKPGTSFSEVSELVELLDMLLVMTVEPGFGGQSLIKDTVPKVTEVFNFATSRGLELSIQVDGGVTAENIAELCIAGADTFVAGTAVFQASDRNSEIDRLRSLAITL</sequence>
<dbReference type="NCBIfam" id="NF004076">
    <property type="entry name" value="PRK05581.1-4"/>
    <property type="match status" value="1"/>
</dbReference>
<keyword evidence="8" id="KW-0479">Metal-binding</keyword>
<dbReference type="PANTHER" id="PTHR11749">
    <property type="entry name" value="RIBULOSE-5-PHOSPHATE-3-EPIMERASE"/>
    <property type="match status" value="1"/>
</dbReference>
<proteinExistence type="inferred from homology"/>
<name>A0A6J7FP35_9ZZZZ</name>
<comment type="cofactor">
    <cofactor evidence="5">
        <name>Fe(2+)</name>
        <dbReference type="ChEBI" id="CHEBI:29033"/>
    </cofactor>
</comment>
<dbReference type="CDD" id="cd00429">
    <property type="entry name" value="RPE"/>
    <property type="match status" value="1"/>
</dbReference>
<dbReference type="FunFam" id="3.20.20.70:FF:000004">
    <property type="entry name" value="Ribulose-phosphate 3-epimerase"/>
    <property type="match status" value="1"/>
</dbReference>
<evidence type="ECO:0000313" key="10">
    <source>
        <dbReference type="EMBL" id="CAB4895454.1"/>
    </source>
</evidence>
<dbReference type="EMBL" id="CAFBML010000007">
    <property type="protein sequence ID" value="CAB4895454.1"/>
    <property type="molecule type" value="Genomic_DNA"/>
</dbReference>
<evidence type="ECO:0000256" key="4">
    <source>
        <dbReference type="ARBA" id="ARBA00001947"/>
    </source>
</evidence>
<dbReference type="GO" id="GO:0004750">
    <property type="term" value="F:D-ribulose-phosphate 3-epimerase activity"/>
    <property type="evidence" value="ECO:0007669"/>
    <property type="project" value="UniProtKB-EC"/>
</dbReference>
<evidence type="ECO:0000256" key="3">
    <source>
        <dbReference type="ARBA" id="ARBA00001941"/>
    </source>
</evidence>
<dbReference type="GO" id="GO:0005737">
    <property type="term" value="C:cytoplasm"/>
    <property type="evidence" value="ECO:0007669"/>
    <property type="project" value="UniProtKB-ARBA"/>
</dbReference>
<comment type="cofactor">
    <cofactor evidence="2">
        <name>Mn(2+)</name>
        <dbReference type="ChEBI" id="CHEBI:29035"/>
    </cofactor>
</comment>
<dbReference type="GO" id="GO:0006098">
    <property type="term" value="P:pentose-phosphate shunt"/>
    <property type="evidence" value="ECO:0007669"/>
    <property type="project" value="InterPro"/>
</dbReference>
<organism evidence="10">
    <name type="scientific">freshwater metagenome</name>
    <dbReference type="NCBI Taxonomy" id="449393"/>
    <lineage>
        <taxon>unclassified sequences</taxon>
        <taxon>metagenomes</taxon>
        <taxon>ecological metagenomes</taxon>
    </lineage>
</organism>
<dbReference type="GO" id="GO:0046872">
    <property type="term" value="F:metal ion binding"/>
    <property type="evidence" value="ECO:0007669"/>
    <property type="project" value="UniProtKB-KW"/>
</dbReference>
<comment type="cofactor">
    <cofactor evidence="4">
        <name>Zn(2+)</name>
        <dbReference type="ChEBI" id="CHEBI:29105"/>
    </cofactor>
</comment>
<dbReference type="Pfam" id="PF00834">
    <property type="entry name" value="Ribul_P_3_epim"/>
    <property type="match status" value="1"/>
</dbReference>
<evidence type="ECO:0000256" key="5">
    <source>
        <dbReference type="ARBA" id="ARBA00001954"/>
    </source>
</evidence>
<gene>
    <name evidence="10" type="ORF">UFOPK3592_00168</name>
</gene>
<dbReference type="PIRSF" id="PIRSF001461">
    <property type="entry name" value="RPE"/>
    <property type="match status" value="1"/>
</dbReference>
<reference evidence="10" key="1">
    <citation type="submission" date="2020-05" db="EMBL/GenBank/DDBJ databases">
        <authorList>
            <person name="Chiriac C."/>
            <person name="Salcher M."/>
            <person name="Ghai R."/>
            <person name="Kavagutti S V."/>
        </authorList>
    </citation>
    <scope>NUCLEOTIDE SEQUENCE</scope>
</reference>
<evidence type="ECO:0000256" key="7">
    <source>
        <dbReference type="ARBA" id="ARBA00013188"/>
    </source>
</evidence>
<dbReference type="EC" id="5.1.3.1" evidence="7"/>
<dbReference type="InterPro" id="IPR000056">
    <property type="entry name" value="Ribul_P_3_epim-like"/>
</dbReference>
<evidence type="ECO:0000256" key="8">
    <source>
        <dbReference type="ARBA" id="ARBA00022723"/>
    </source>
</evidence>
<evidence type="ECO:0000256" key="6">
    <source>
        <dbReference type="ARBA" id="ARBA00009541"/>
    </source>
</evidence>
<comment type="cofactor">
    <cofactor evidence="3">
        <name>Co(2+)</name>
        <dbReference type="ChEBI" id="CHEBI:48828"/>
    </cofactor>
</comment>
<dbReference type="AlphaFoldDB" id="A0A6J7FP35"/>
<keyword evidence="9" id="KW-0413">Isomerase</keyword>
<comment type="similarity">
    <text evidence="6">Belongs to the ribulose-phosphate 3-epimerase family.</text>
</comment>
<protein>
    <recommendedName>
        <fullName evidence="7">ribulose-phosphate 3-epimerase</fullName>
        <ecNumber evidence="7">5.1.3.1</ecNumber>
    </recommendedName>
</protein>
<dbReference type="InterPro" id="IPR026019">
    <property type="entry name" value="Ribul_P_3_epim"/>
</dbReference>
<dbReference type="SUPFAM" id="SSF51366">
    <property type="entry name" value="Ribulose-phoshate binding barrel"/>
    <property type="match status" value="1"/>
</dbReference>
<dbReference type="HAMAP" id="MF_02227">
    <property type="entry name" value="RPE"/>
    <property type="match status" value="1"/>
</dbReference>
<evidence type="ECO:0000256" key="2">
    <source>
        <dbReference type="ARBA" id="ARBA00001936"/>
    </source>
</evidence>
<evidence type="ECO:0000256" key="9">
    <source>
        <dbReference type="ARBA" id="ARBA00023235"/>
    </source>
</evidence>
<accession>A0A6J7FP35</accession>
<dbReference type="NCBIfam" id="TIGR01163">
    <property type="entry name" value="rpe"/>
    <property type="match status" value="1"/>
</dbReference>
<dbReference type="InterPro" id="IPR011060">
    <property type="entry name" value="RibuloseP-bd_barrel"/>
</dbReference>
<evidence type="ECO:0000256" key="1">
    <source>
        <dbReference type="ARBA" id="ARBA00001782"/>
    </source>
</evidence>
<dbReference type="PROSITE" id="PS01085">
    <property type="entry name" value="RIBUL_P_3_EPIMER_1"/>
    <property type="match status" value="1"/>
</dbReference>
<dbReference type="Gene3D" id="3.20.20.70">
    <property type="entry name" value="Aldolase class I"/>
    <property type="match status" value="1"/>
</dbReference>